<dbReference type="RefSeq" id="WP_116164972.1">
    <property type="nucleotide sequence ID" value="NZ_JACHJY010000014.1"/>
</dbReference>
<evidence type="ECO:0000256" key="1">
    <source>
        <dbReference type="SAM" id="MobiDB-lite"/>
    </source>
</evidence>
<protein>
    <submittedName>
        <fullName evidence="2">Uncharacterized protein</fullName>
    </submittedName>
</protein>
<gene>
    <name evidence="2" type="ORF">GGE06_007672</name>
</gene>
<dbReference type="EMBL" id="JACHJY010000014">
    <property type="protein sequence ID" value="MBB4986701.1"/>
    <property type="molecule type" value="Genomic_DNA"/>
</dbReference>
<feature type="compositionally biased region" description="Basic and acidic residues" evidence="1">
    <location>
        <begin position="66"/>
        <end position="80"/>
    </location>
</feature>
<accession>A0A7W7XGN6</accession>
<feature type="compositionally biased region" description="Basic and acidic residues" evidence="1">
    <location>
        <begin position="92"/>
        <end position="101"/>
    </location>
</feature>
<sequence length="101" mass="11425">MRSLLESFFDTMDELQGDFRRRLGDIERKASSAPVMSALPEGGRVPQSDRFDEIRDPLGLGLLWADTRRPAESTEREKKPFTSPPFSSIAGEPRRAETFLP</sequence>
<dbReference type="AlphaFoldDB" id="A0A7W7XGN6"/>
<reference evidence="2 3" key="1">
    <citation type="submission" date="2020-08" db="EMBL/GenBank/DDBJ databases">
        <title>Genomic Encyclopedia of Type Strains, Phase III (KMG-III): the genomes of soil and plant-associated and newly described type strains.</title>
        <authorList>
            <person name="Whitman W."/>
        </authorList>
    </citation>
    <scope>NUCLEOTIDE SEQUENCE [LARGE SCALE GENOMIC DNA]</scope>
    <source>
        <strain evidence="2 3">SFB5A</strain>
    </source>
</reference>
<dbReference type="Proteomes" id="UP000582643">
    <property type="component" value="Unassembled WGS sequence"/>
</dbReference>
<feature type="region of interest" description="Disordered" evidence="1">
    <location>
        <begin position="65"/>
        <end position="101"/>
    </location>
</feature>
<comment type="caution">
    <text evidence="2">The sequence shown here is derived from an EMBL/GenBank/DDBJ whole genome shotgun (WGS) entry which is preliminary data.</text>
</comment>
<organism evidence="2 3">
    <name type="scientific">Streptomyces nymphaeiformis</name>
    <dbReference type="NCBI Taxonomy" id="2663842"/>
    <lineage>
        <taxon>Bacteria</taxon>
        <taxon>Bacillati</taxon>
        <taxon>Actinomycetota</taxon>
        <taxon>Actinomycetes</taxon>
        <taxon>Kitasatosporales</taxon>
        <taxon>Streptomycetaceae</taxon>
        <taxon>Streptomyces</taxon>
    </lineage>
</organism>
<name>A0A7W7XGN6_9ACTN</name>
<keyword evidence="3" id="KW-1185">Reference proteome</keyword>
<evidence type="ECO:0000313" key="2">
    <source>
        <dbReference type="EMBL" id="MBB4986701.1"/>
    </source>
</evidence>
<evidence type="ECO:0000313" key="3">
    <source>
        <dbReference type="Proteomes" id="UP000582643"/>
    </source>
</evidence>
<proteinExistence type="predicted"/>